<dbReference type="GO" id="GO:0016301">
    <property type="term" value="F:kinase activity"/>
    <property type="evidence" value="ECO:0007669"/>
    <property type="project" value="InterPro"/>
</dbReference>
<dbReference type="PANTHER" id="PTHR39426">
    <property type="entry name" value="HOMOLOGY TO DEATH-ON-CURING PROTEIN OF PHAGE P1"/>
    <property type="match status" value="1"/>
</dbReference>
<dbReference type="InterPro" id="IPR036597">
    <property type="entry name" value="Fido-like_dom_sf"/>
</dbReference>
<dbReference type="PANTHER" id="PTHR39426:SF1">
    <property type="entry name" value="HOMOLOGY TO DEATH-ON-CURING PROTEIN OF PHAGE P1"/>
    <property type="match status" value="1"/>
</dbReference>
<dbReference type="InterPro" id="IPR053737">
    <property type="entry name" value="Type_II_TA_Toxin"/>
</dbReference>
<reference evidence="2" key="1">
    <citation type="journal article" date="2015" name="Nature">
        <title>Complex archaea that bridge the gap between prokaryotes and eukaryotes.</title>
        <authorList>
            <person name="Spang A."/>
            <person name="Saw J.H."/>
            <person name="Jorgensen S.L."/>
            <person name="Zaremba-Niedzwiedzka K."/>
            <person name="Martijn J."/>
            <person name="Lind A.E."/>
            <person name="van Eijk R."/>
            <person name="Schleper C."/>
            <person name="Guy L."/>
            <person name="Ettema T.J."/>
        </authorList>
    </citation>
    <scope>NUCLEOTIDE SEQUENCE</scope>
</reference>
<accession>A0A0F9FE23</accession>
<organism evidence="2">
    <name type="scientific">marine sediment metagenome</name>
    <dbReference type="NCBI Taxonomy" id="412755"/>
    <lineage>
        <taxon>unclassified sequences</taxon>
        <taxon>metagenomes</taxon>
        <taxon>ecological metagenomes</taxon>
    </lineage>
</organism>
<dbReference type="Gene3D" id="1.20.120.1870">
    <property type="entry name" value="Fic/DOC protein, Fido domain"/>
    <property type="match status" value="1"/>
</dbReference>
<name>A0A0F9FE23_9ZZZZ</name>
<dbReference type="PROSITE" id="PS51459">
    <property type="entry name" value="FIDO"/>
    <property type="match status" value="1"/>
</dbReference>
<evidence type="ECO:0000259" key="1">
    <source>
        <dbReference type="PROSITE" id="PS51459"/>
    </source>
</evidence>
<dbReference type="EMBL" id="LAZR01021680">
    <property type="protein sequence ID" value="KKL84498.1"/>
    <property type="molecule type" value="Genomic_DNA"/>
</dbReference>
<proteinExistence type="predicted"/>
<dbReference type="SUPFAM" id="SSF140931">
    <property type="entry name" value="Fic-like"/>
    <property type="match status" value="1"/>
</dbReference>
<protein>
    <recommendedName>
        <fullName evidence="1">Fido domain-containing protein</fullName>
    </recommendedName>
</protein>
<gene>
    <name evidence="2" type="ORF">LCGC14_1964170</name>
</gene>
<feature type="non-terminal residue" evidence="2">
    <location>
        <position position="99"/>
    </location>
</feature>
<sequence>MSPVFLGLNEVMEIHMDQSGRYGGASGVRDMDLLQSAVAMPPAMYGGQFLHCDIHEMAGAYLFHIIMNHPFVDGNKRTGAVAAVVFLMLNGIELDEDEE</sequence>
<dbReference type="AlphaFoldDB" id="A0A0F9FE23"/>
<feature type="domain" description="Fido" evidence="1">
    <location>
        <begin position="6"/>
        <end position="99"/>
    </location>
</feature>
<dbReference type="NCBIfam" id="TIGR01550">
    <property type="entry name" value="DOC_P1"/>
    <property type="match status" value="1"/>
</dbReference>
<dbReference type="PIRSF" id="PIRSF018297">
    <property type="entry name" value="Doc"/>
    <property type="match status" value="1"/>
</dbReference>
<dbReference type="InterPro" id="IPR003812">
    <property type="entry name" value="Fido"/>
</dbReference>
<dbReference type="InterPro" id="IPR006440">
    <property type="entry name" value="Doc"/>
</dbReference>
<evidence type="ECO:0000313" key="2">
    <source>
        <dbReference type="EMBL" id="KKL84498.1"/>
    </source>
</evidence>
<comment type="caution">
    <text evidence="2">The sequence shown here is derived from an EMBL/GenBank/DDBJ whole genome shotgun (WGS) entry which is preliminary data.</text>
</comment>
<dbReference type="Pfam" id="PF02661">
    <property type="entry name" value="Fic"/>
    <property type="match status" value="1"/>
</dbReference>